<comment type="caution">
    <text evidence="1">The sequence shown here is derived from an EMBL/GenBank/DDBJ whole genome shotgun (WGS) entry which is preliminary data.</text>
</comment>
<gene>
    <name evidence="1" type="ORF">PJF56_09490</name>
</gene>
<proteinExistence type="predicted"/>
<dbReference type="RefSeq" id="WP_283762409.1">
    <property type="nucleotide sequence ID" value="NZ_JAQPOK010000075.1"/>
</dbReference>
<reference evidence="1 2" key="1">
    <citation type="submission" date="2023-01" db="EMBL/GenBank/DDBJ databases">
        <title>Novel diversity within Roseofilum (Cyanobacteria; Desertifilaceae) from marine benthic mats with descriptions of four novel species.</title>
        <authorList>
            <person name="Wang Y."/>
            <person name="Berthold D.E."/>
            <person name="Hu J."/>
            <person name="Lefler F.W."/>
            <person name="Laughinghouse H.D. IV."/>
        </authorList>
    </citation>
    <scope>NUCLEOTIDE SEQUENCE [LARGE SCALE GENOMIC DNA]</scope>
    <source>
        <strain evidence="1 2">BLCC-M91</strain>
    </source>
</reference>
<organism evidence="1 2">
    <name type="scientific">Roseofilum halophilum BLCC-M91</name>
    <dbReference type="NCBI Taxonomy" id="3022259"/>
    <lineage>
        <taxon>Bacteria</taxon>
        <taxon>Bacillati</taxon>
        <taxon>Cyanobacteriota</taxon>
        <taxon>Cyanophyceae</taxon>
        <taxon>Desertifilales</taxon>
        <taxon>Desertifilaceae</taxon>
        <taxon>Roseofilum</taxon>
        <taxon>Roseofilum halophilum</taxon>
    </lineage>
</organism>
<accession>A0ABT7BIS8</accession>
<keyword evidence="2" id="KW-1185">Reference proteome</keyword>
<evidence type="ECO:0000313" key="2">
    <source>
        <dbReference type="Proteomes" id="UP001231370"/>
    </source>
</evidence>
<evidence type="ECO:0000313" key="1">
    <source>
        <dbReference type="EMBL" id="MDJ1179098.1"/>
    </source>
</evidence>
<sequence length="103" mass="11837">MRITLVQAQAISSCTAILDEKNGESDIQIHDGVGTEFYSRYEGRPGDRVTILQGDRQGLAIAKDKYGKDWVKIELVESRVRGWVQRDYLREWECYTQGRRAEG</sequence>
<protein>
    <recommendedName>
        <fullName evidence="3">SH3 domain-containing protein</fullName>
    </recommendedName>
</protein>
<evidence type="ECO:0008006" key="3">
    <source>
        <dbReference type="Google" id="ProtNLM"/>
    </source>
</evidence>
<dbReference type="EMBL" id="JAQPOK010000075">
    <property type="protein sequence ID" value="MDJ1179098.1"/>
    <property type="molecule type" value="Genomic_DNA"/>
</dbReference>
<dbReference type="Proteomes" id="UP001231370">
    <property type="component" value="Unassembled WGS sequence"/>
</dbReference>
<name>A0ABT7BIS8_9CYAN</name>